<evidence type="ECO:0000256" key="1">
    <source>
        <dbReference type="ARBA" id="ARBA00022536"/>
    </source>
</evidence>
<dbReference type="Proteomes" id="UP000005408">
    <property type="component" value="Unassembled WGS sequence"/>
</dbReference>
<feature type="domain" description="EGF-like" evidence="7">
    <location>
        <begin position="383"/>
        <end position="418"/>
    </location>
</feature>
<name>A0A8W8MEU1_MAGGI</name>
<accession>A0A8W8MEU1</accession>
<dbReference type="GO" id="GO:0048495">
    <property type="term" value="F:Roundabout binding"/>
    <property type="evidence" value="ECO:0007669"/>
    <property type="project" value="TreeGrafter"/>
</dbReference>
<feature type="disulfide bond" evidence="5">
    <location>
        <begin position="227"/>
        <end position="236"/>
    </location>
</feature>
<dbReference type="Gene3D" id="2.10.25.10">
    <property type="entry name" value="Laminin"/>
    <property type="match status" value="6"/>
</dbReference>
<dbReference type="GO" id="GO:0008201">
    <property type="term" value="F:heparin binding"/>
    <property type="evidence" value="ECO:0007669"/>
    <property type="project" value="TreeGrafter"/>
</dbReference>
<sequence length="871" mass="97280">MKSRTCLSAATVEGITYAACQSLACIMILCVLLPFIVVLICMAENIHKCAEFYDHDNYIITNLHQNGSKPTTDNQTCNYEIVAPLGQQVEIVFDVSFNFPVNCVPATKPVHGIFISYTHYDNVTYYDVICNNKSSYFVRSVGRRLYLKFVMSGVSFSYRGRYYYVQPSDCIHYTCLNGGTCLTTNGKRFCICQSGFSGLACSECSNFTCYNGGSCVMSIDERPSCVCDIHFGGTHCEKSTNPCLSNPCHFGRCDIMTSVDTKRAQNTFVPSYLNKAKQSTTSIDKTTLITEHTLNDQINTISPERSINAWRCACYPGYTGVQCENNINECESSPCLQGQECIDGVNQYECSCNHCVFGLCVLDGTSIVCRCFPGFMGDNCSRNVNECDFNPCIHGDCVDFVNGYVCSCYENYTGRNCDVSIRNSLNETIKTNTSICSNHFCKDGECMEQDSVPYCRCSTGFTGTRCDVPLSVLVPNNIAFVSKKHECFMKKDLENICSCVTSLCQRSLNSSACEAVMILSSLKTICTVDYNISLCLSFYDSNIVFILQNLCILEQNRTALSKPVGNATITTFAPEHWNTRLFFSYVLLCKLTNSEEPIRIELLPFGYSRGNSQSVYLYSECIVNTSDTLIVSNCSLSSITIHFNFSKSLIYLKTISFTIRGVETYNSSSTHLETIVSGEDFKRTMEMSVISKIVSLDNDTLLFNSSYNGEALYSCDSLCNERYCRQKYCEPELTKHLMNYEPKLEKKTQCHCPNTIKTEGICNITKDITGSEDRRSYLALYIAAAVSVFFIVLIPGSAYLCIKRSKQRGEANFPDLLGSSSKVWPLHSPHDWPNEINNSNNLETTVKDATRPANDNRVINLDGVETGKTDV</sequence>
<feature type="transmembrane region" description="Helical" evidence="6">
    <location>
        <begin position="778"/>
        <end position="802"/>
    </location>
</feature>
<evidence type="ECO:0000259" key="7">
    <source>
        <dbReference type="PROSITE" id="PS50026"/>
    </source>
</evidence>
<evidence type="ECO:0000256" key="3">
    <source>
        <dbReference type="ARBA" id="ARBA00022737"/>
    </source>
</evidence>
<keyword evidence="6" id="KW-0812">Transmembrane</keyword>
<evidence type="ECO:0000313" key="9">
    <source>
        <dbReference type="Proteomes" id="UP000005408"/>
    </source>
</evidence>
<dbReference type="PROSITE" id="PS01187">
    <property type="entry name" value="EGF_CA"/>
    <property type="match status" value="2"/>
</dbReference>
<feature type="domain" description="EGF-like" evidence="7">
    <location>
        <begin position="166"/>
        <end position="202"/>
    </location>
</feature>
<proteinExistence type="predicted"/>
<feature type="disulfide bond" evidence="5">
    <location>
        <begin position="192"/>
        <end position="201"/>
    </location>
</feature>
<dbReference type="InterPro" id="IPR018097">
    <property type="entry name" value="EGF_Ca-bd_CS"/>
</dbReference>
<comment type="caution">
    <text evidence="5">Lacks conserved residue(s) required for the propagation of feature annotation.</text>
</comment>
<dbReference type="PROSITE" id="PS50026">
    <property type="entry name" value="EGF_3"/>
    <property type="match status" value="5"/>
</dbReference>
<keyword evidence="2" id="KW-0732">Signal</keyword>
<feature type="disulfide bond" evidence="5">
    <location>
        <begin position="387"/>
        <end position="397"/>
    </location>
</feature>
<keyword evidence="1 5" id="KW-0245">EGF-like domain</keyword>
<dbReference type="PANTHER" id="PTHR45836:SF13">
    <property type="entry name" value="PROTEIN CRUMBS"/>
    <property type="match status" value="1"/>
</dbReference>
<dbReference type="GO" id="GO:0007411">
    <property type="term" value="P:axon guidance"/>
    <property type="evidence" value="ECO:0007669"/>
    <property type="project" value="TreeGrafter"/>
</dbReference>
<dbReference type="InterPro" id="IPR000152">
    <property type="entry name" value="EGF-type_Asp/Asn_hydroxyl_site"/>
</dbReference>
<feature type="disulfide bond" evidence="5">
    <location>
        <begin position="436"/>
        <end position="446"/>
    </location>
</feature>
<evidence type="ECO:0000256" key="4">
    <source>
        <dbReference type="ARBA" id="ARBA00023157"/>
    </source>
</evidence>
<evidence type="ECO:0000256" key="5">
    <source>
        <dbReference type="PROSITE-ProRule" id="PRU00076"/>
    </source>
</evidence>
<keyword evidence="3" id="KW-0677">Repeat</keyword>
<dbReference type="SMART" id="SM00181">
    <property type="entry name" value="EGF"/>
    <property type="match status" value="6"/>
</dbReference>
<dbReference type="PROSITE" id="PS00022">
    <property type="entry name" value="EGF_1"/>
    <property type="match status" value="4"/>
</dbReference>
<dbReference type="PROSITE" id="PS00010">
    <property type="entry name" value="ASX_HYDROXYL"/>
    <property type="match status" value="2"/>
</dbReference>
<dbReference type="EnsemblMetazoa" id="G32613.1">
    <property type="protein sequence ID" value="G32613.1:cds"/>
    <property type="gene ID" value="G32613"/>
</dbReference>
<dbReference type="PANTHER" id="PTHR45836">
    <property type="entry name" value="SLIT HOMOLOG"/>
    <property type="match status" value="1"/>
</dbReference>
<dbReference type="InterPro" id="IPR000742">
    <property type="entry name" value="EGF"/>
</dbReference>
<organism evidence="8 9">
    <name type="scientific">Magallana gigas</name>
    <name type="common">Pacific oyster</name>
    <name type="synonym">Crassostrea gigas</name>
    <dbReference type="NCBI Taxonomy" id="29159"/>
    <lineage>
        <taxon>Eukaryota</taxon>
        <taxon>Metazoa</taxon>
        <taxon>Spiralia</taxon>
        <taxon>Lophotrochozoa</taxon>
        <taxon>Mollusca</taxon>
        <taxon>Bivalvia</taxon>
        <taxon>Autobranchia</taxon>
        <taxon>Pteriomorphia</taxon>
        <taxon>Ostreida</taxon>
        <taxon>Ostreoidea</taxon>
        <taxon>Ostreidae</taxon>
        <taxon>Magallana</taxon>
    </lineage>
</organism>
<dbReference type="CDD" id="cd00054">
    <property type="entry name" value="EGF_CA"/>
    <property type="match status" value="2"/>
</dbReference>
<keyword evidence="9" id="KW-1185">Reference proteome</keyword>
<reference evidence="8" key="1">
    <citation type="submission" date="2022-08" db="UniProtKB">
        <authorList>
            <consortium name="EnsemblMetazoa"/>
        </authorList>
    </citation>
    <scope>IDENTIFICATION</scope>
    <source>
        <strain evidence="8">05x7-T-G4-1.051#20</strain>
    </source>
</reference>
<dbReference type="PROSITE" id="PS01186">
    <property type="entry name" value="EGF_2"/>
    <property type="match status" value="1"/>
</dbReference>
<feature type="disulfide bond" evidence="5">
    <location>
        <begin position="408"/>
        <end position="417"/>
    </location>
</feature>
<feature type="transmembrane region" description="Helical" evidence="6">
    <location>
        <begin position="12"/>
        <end position="40"/>
    </location>
</feature>
<keyword evidence="4 5" id="KW-1015">Disulfide bond</keyword>
<keyword evidence="6" id="KW-1133">Transmembrane helix</keyword>
<dbReference type="SMART" id="SM00179">
    <property type="entry name" value="EGF_CA"/>
    <property type="match status" value="2"/>
</dbReference>
<dbReference type="AlphaFoldDB" id="A0A8W8MEU1"/>
<evidence type="ECO:0000313" key="8">
    <source>
        <dbReference type="EnsemblMetazoa" id="G32613.1:cds"/>
    </source>
</evidence>
<protein>
    <recommendedName>
        <fullName evidence="7">EGF-like domain-containing protein</fullName>
    </recommendedName>
</protein>
<dbReference type="InterPro" id="IPR051355">
    <property type="entry name" value="Notch/Slit_guidance"/>
</dbReference>
<evidence type="ECO:0000256" key="2">
    <source>
        <dbReference type="ARBA" id="ARBA00022729"/>
    </source>
</evidence>
<dbReference type="InterPro" id="IPR001881">
    <property type="entry name" value="EGF-like_Ca-bd_dom"/>
</dbReference>
<dbReference type="SUPFAM" id="SSF57196">
    <property type="entry name" value="EGF/Laminin"/>
    <property type="match status" value="5"/>
</dbReference>
<evidence type="ECO:0000256" key="6">
    <source>
        <dbReference type="SAM" id="Phobius"/>
    </source>
</evidence>
<feature type="domain" description="EGF-like" evidence="7">
    <location>
        <begin position="203"/>
        <end position="237"/>
    </location>
</feature>
<keyword evidence="6" id="KW-0472">Membrane</keyword>
<dbReference type="SUPFAM" id="SSF49854">
    <property type="entry name" value="Spermadhesin, CUB domain"/>
    <property type="match status" value="1"/>
</dbReference>
<feature type="domain" description="EGF-like" evidence="7">
    <location>
        <begin position="432"/>
        <end position="467"/>
    </location>
</feature>
<dbReference type="InterPro" id="IPR035914">
    <property type="entry name" value="Sperma_CUB_dom_sf"/>
</dbReference>
<dbReference type="GO" id="GO:0005509">
    <property type="term" value="F:calcium ion binding"/>
    <property type="evidence" value="ECO:0007669"/>
    <property type="project" value="InterPro"/>
</dbReference>
<feature type="disulfide bond" evidence="5">
    <location>
        <begin position="457"/>
        <end position="466"/>
    </location>
</feature>
<feature type="domain" description="EGF-like" evidence="7">
    <location>
        <begin position="326"/>
        <end position="356"/>
    </location>
</feature>